<name>A0A9P3GS00_9APHY</name>
<feature type="region of interest" description="Disordered" evidence="1">
    <location>
        <begin position="107"/>
        <end position="139"/>
    </location>
</feature>
<reference evidence="2 3" key="1">
    <citation type="submission" date="2021-08" db="EMBL/GenBank/DDBJ databases">
        <title>Draft Genome Sequence of Phanerochaete sordida strain YK-624.</title>
        <authorList>
            <person name="Mori T."/>
            <person name="Dohra H."/>
            <person name="Suzuki T."/>
            <person name="Kawagishi H."/>
            <person name="Hirai H."/>
        </authorList>
    </citation>
    <scope>NUCLEOTIDE SEQUENCE [LARGE SCALE GENOMIC DNA]</scope>
    <source>
        <strain evidence="2 3">YK-624</strain>
    </source>
</reference>
<evidence type="ECO:0000313" key="2">
    <source>
        <dbReference type="EMBL" id="GJF00102.1"/>
    </source>
</evidence>
<feature type="region of interest" description="Disordered" evidence="1">
    <location>
        <begin position="250"/>
        <end position="346"/>
    </location>
</feature>
<dbReference type="AlphaFoldDB" id="A0A9P3GS00"/>
<protein>
    <submittedName>
        <fullName evidence="2">Uncharacterized protein</fullName>
    </submittedName>
</protein>
<organism evidence="2 3">
    <name type="scientific">Phanerochaete sordida</name>
    <dbReference type="NCBI Taxonomy" id="48140"/>
    <lineage>
        <taxon>Eukaryota</taxon>
        <taxon>Fungi</taxon>
        <taxon>Dikarya</taxon>
        <taxon>Basidiomycota</taxon>
        <taxon>Agaricomycotina</taxon>
        <taxon>Agaricomycetes</taxon>
        <taxon>Polyporales</taxon>
        <taxon>Phanerochaetaceae</taxon>
        <taxon>Phanerochaete</taxon>
    </lineage>
</organism>
<feature type="compositionally biased region" description="Basic and acidic residues" evidence="1">
    <location>
        <begin position="253"/>
        <end position="276"/>
    </location>
</feature>
<dbReference type="EMBL" id="BPQB01000134">
    <property type="protein sequence ID" value="GJF00102.1"/>
    <property type="molecule type" value="Genomic_DNA"/>
</dbReference>
<keyword evidence="3" id="KW-1185">Reference proteome</keyword>
<comment type="caution">
    <text evidence="2">The sequence shown here is derived from an EMBL/GenBank/DDBJ whole genome shotgun (WGS) entry which is preliminary data.</text>
</comment>
<sequence length="346" mass="37799">MPTHAVVVRRRDFRNDPFAPSPLGPVLKTRPISILRARATRAKLACAKLQVSEQTCAAVNTLAAVAGALNGRSSTRIQPRPPRSPAYLHESPDRAVHVAGSRLASGGVAPTNVCERGNLPPHRVEMPAPKAKSGERQSSARAYRRVCGCAVAAGQSRVQLRRPIQPEERERRALLELASEPTAASFRNASPEARAFAGEIKSKRRQKCPATHQSPAACCVDEEVQATPTRAPGTEAPEPPLPGIVSAAQYAAERAEQRTSKPRGRPAERATKERRVAWAAGSACAKRSEEPRRPRTNQAQRESPIPNEWRRRAKTERAVSRAGGLRRSEHVRHRARKKCPKRGGRP</sequence>
<accession>A0A9P3GS00</accession>
<gene>
    <name evidence="2" type="ORF">PsYK624_163810</name>
</gene>
<proteinExistence type="predicted"/>
<feature type="compositionally biased region" description="Basic residues" evidence="1">
    <location>
        <begin position="329"/>
        <end position="346"/>
    </location>
</feature>
<dbReference type="Proteomes" id="UP000703269">
    <property type="component" value="Unassembled WGS sequence"/>
</dbReference>
<evidence type="ECO:0000256" key="1">
    <source>
        <dbReference type="SAM" id="MobiDB-lite"/>
    </source>
</evidence>
<evidence type="ECO:0000313" key="3">
    <source>
        <dbReference type="Proteomes" id="UP000703269"/>
    </source>
</evidence>